<dbReference type="EMBL" id="BART01023699">
    <property type="protein sequence ID" value="GAG95698.1"/>
    <property type="molecule type" value="Genomic_DNA"/>
</dbReference>
<reference evidence="1" key="1">
    <citation type="journal article" date="2014" name="Front. Microbiol.">
        <title>High frequency of phylogenetically diverse reductive dehalogenase-homologous genes in deep subseafloor sedimentary metagenomes.</title>
        <authorList>
            <person name="Kawai M."/>
            <person name="Futagami T."/>
            <person name="Toyoda A."/>
            <person name="Takaki Y."/>
            <person name="Nishi S."/>
            <person name="Hori S."/>
            <person name="Arai W."/>
            <person name="Tsubouchi T."/>
            <person name="Morono Y."/>
            <person name="Uchiyama I."/>
            <person name="Ito T."/>
            <person name="Fujiyama A."/>
            <person name="Inagaki F."/>
            <person name="Takami H."/>
        </authorList>
    </citation>
    <scope>NUCLEOTIDE SEQUENCE</scope>
    <source>
        <strain evidence="1">Expedition CK06-06</strain>
    </source>
</reference>
<gene>
    <name evidence="1" type="ORF">S01H4_43039</name>
</gene>
<name>X1CHE9_9ZZZZ</name>
<protein>
    <submittedName>
        <fullName evidence="1">Uncharacterized protein</fullName>
    </submittedName>
</protein>
<comment type="caution">
    <text evidence="1">The sequence shown here is derived from an EMBL/GenBank/DDBJ whole genome shotgun (WGS) entry which is preliminary data.</text>
</comment>
<dbReference type="AlphaFoldDB" id="X1CHE9"/>
<proteinExistence type="predicted"/>
<organism evidence="1">
    <name type="scientific">marine sediment metagenome</name>
    <dbReference type="NCBI Taxonomy" id="412755"/>
    <lineage>
        <taxon>unclassified sequences</taxon>
        <taxon>metagenomes</taxon>
        <taxon>ecological metagenomes</taxon>
    </lineage>
</organism>
<sequence length="95" mass="11069">PQFVSYKREAIYDTRMDSEGEEETYIKEYQLTDIPETVNYRRLIVPILKEAQLLRVEIDAFKTEQIINVDSFPNPAMSGKIIRLLTNNKLYLGVA</sequence>
<accession>X1CHE9</accession>
<evidence type="ECO:0000313" key="1">
    <source>
        <dbReference type="EMBL" id="GAG95698.1"/>
    </source>
</evidence>
<feature type="non-terminal residue" evidence="1">
    <location>
        <position position="1"/>
    </location>
</feature>